<organism evidence="1 2">
    <name type="scientific">Mucilaginibacter celer</name>
    <dbReference type="NCBI Taxonomy" id="2305508"/>
    <lineage>
        <taxon>Bacteria</taxon>
        <taxon>Pseudomonadati</taxon>
        <taxon>Bacteroidota</taxon>
        <taxon>Sphingobacteriia</taxon>
        <taxon>Sphingobacteriales</taxon>
        <taxon>Sphingobacteriaceae</taxon>
        <taxon>Mucilaginibacter</taxon>
    </lineage>
</organism>
<dbReference type="Proteomes" id="UP000270046">
    <property type="component" value="Chromosome"/>
</dbReference>
<dbReference type="KEGG" id="muh:HYN43_003025"/>
<sequence>MKTERPSKKLNGSITRCVIELQDKGFHFDYLALSNKHLYCVQSSELISAENASVRLVDLGYDYLFRCIKYVHTVETYNGESGLLITDGIFFEMQVAEA</sequence>
<name>A0A494VK75_9SPHI</name>
<accession>A0A494VK75</accession>
<dbReference type="OrthoDB" id="798002at2"/>
<dbReference type="EMBL" id="CP032869">
    <property type="protein sequence ID" value="AYL94329.1"/>
    <property type="molecule type" value="Genomic_DNA"/>
</dbReference>
<evidence type="ECO:0000313" key="2">
    <source>
        <dbReference type="Proteomes" id="UP000270046"/>
    </source>
</evidence>
<proteinExistence type="predicted"/>
<gene>
    <name evidence="1" type="ORF">HYN43_003025</name>
</gene>
<keyword evidence="2" id="KW-1185">Reference proteome</keyword>
<protein>
    <submittedName>
        <fullName evidence="1">Uncharacterized protein</fullName>
    </submittedName>
</protein>
<dbReference type="RefSeq" id="WP_119408048.1">
    <property type="nucleotide sequence ID" value="NZ_CP032869.1"/>
</dbReference>
<reference evidence="1 2" key="1">
    <citation type="submission" date="2018-10" db="EMBL/GenBank/DDBJ databases">
        <title>Genome sequencing of Mucilaginibacter sp. HYN0043.</title>
        <authorList>
            <person name="Kim M."/>
            <person name="Yi H."/>
        </authorList>
    </citation>
    <scope>NUCLEOTIDE SEQUENCE [LARGE SCALE GENOMIC DNA]</scope>
    <source>
        <strain evidence="1 2">HYN0043</strain>
    </source>
</reference>
<dbReference type="AlphaFoldDB" id="A0A494VK75"/>
<evidence type="ECO:0000313" key="1">
    <source>
        <dbReference type="EMBL" id="AYL94329.1"/>
    </source>
</evidence>